<name>A0ABY1L6D5_9FLAO</name>
<reference evidence="2 3" key="1">
    <citation type="submission" date="2017-01" db="EMBL/GenBank/DDBJ databases">
        <authorList>
            <person name="Varghese N."/>
            <person name="Submissions S."/>
        </authorList>
    </citation>
    <scope>NUCLEOTIDE SEQUENCE [LARGE SCALE GENOMIC DNA]</scope>
    <source>
        <strain evidence="2 3">DSM 2061</strain>
    </source>
</reference>
<sequence length="112" mass="12925">MRTLVNILSLVSIIFCIGFFDSFTLDEKLDTNILLIQQHCNVDTTSTKLKTKLDLRLNSFYQHEFWSKKAIDSCDQKELLLLLEQIVEDNFSTHKINAGRLATLKESLTCKN</sequence>
<protein>
    <recommendedName>
        <fullName evidence="4">Rap1a immunity protein domain-containing protein</fullName>
    </recommendedName>
</protein>
<proteinExistence type="predicted"/>
<evidence type="ECO:0008006" key="4">
    <source>
        <dbReference type="Google" id="ProtNLM"/>
    </source>
</evidence>
<accession>A0ABY1L6D5</accession>
<organism evidence="2 3">
    <name type="scientific">Zobellia uliginosa</name>
    <dbReference type="NCBI Taxonomy" id="143224"/>
    <lineage>
        <taxon>Bacteria</taxon>
        <taxon>Pseudomonadati</taxon>
        <taxon>Bacteroidota</taxon>
        <taxon>Flavobacteriia</taxon>
        <taxon>Flavobacteriales</taxon>
        <taxon>Flavobacteriaceae</taxon>
        <taxon>Zobellia</taxon>
    </lineage>
</organism>
<dbReference type="EMBL" id="FTOB01000016">
    <property type="protein sequence ID" value="SIT15693.1"/>
    <property type="molecule type" value="Genomic_DNA"/>
</dbReference>
<evidence type="ECO:0000256" key="1">
    <source>
        <dbReference type="SAM" id="Phobius"/>
    </source>
</evidence>
<comment type="caution">
    <text evidence="2">The sequence shown here is derived from an EMBL/GenBank/DDBJ whole genome shotgun (WGS) entry which is preliminary data.</text>
</comment>
<evidence type="ECO:0000313" key="2">
    <source>
        <dbReference type="EMBL" id="SIT15693.1"/>
    </source>
</evidence>
<keyword evidence="3" id="KW-1185">Reference proteome</keyword>
<keyword evidence="1" id="KW-0812">Transmembrane</keyword>
<keyword evidence="1" id="KW-1133">Transmembrane helix</keyword>
<feature type="transmembrane region" description="Helical" evidence="1">
    <location>
        <begin position="6"/>
        <end position="25"/>
    </location>
</feature>
<gene>
    <name evidence="2" type="ORF">SAMN05421766_1169</name>
</gene>
<evidence type="ECO:0000313" key="3">
    <source>
        <dbReference type="Proteomes" id="UP000185728"/>
    </source>
</evidence>
<keyword evidence="1" id="KW-0472">Membrane</keyword>
<dbReference type="Proteomes" id="UP000185728">
    <property type="component" value="Unassembled WGS sequence"/>
</dbReference>